<keyword evidence="2" id="KW-1185">Reference proteome</keyword>
<name>A0ABM7GD49_9GAMM</name>
<dbReference type="EMBL" id="AP019416">
    <property type="protein sequence ID" value="BBI48438.1"/>
    <property type="molecule type" value="Genomic_DNA"/>
</dbReference>
<gene>
    <name evidence="1" type="ORF">HORIV_08590</name>
</gene>
<evidence type="ECO:0000313" key="2">
    <source>
        <dbReference type="Proteomes" id="UP000289555"/>
    </source>
</evidence>
<reference evidence="2" key="1">
    <citation type="journal article" date="2019" name="Microbiol. Resour. Announc.">
        <title>Complete Genome Sequence of Halomonas olivaria, a Moderately Halophilic Bacterium Isolated from Olive Processing Effluents, Obtained by Nanopore Sequencing.</title>
        <authorList>
            <person name="Nagata S."/>
            <person name="Ii K.M."/>
            <person name="Tsukimi T."/>
            <person name="Miura M.C."/>
            <person name="Galipon J."/>
            <person name="Arakawa K."/>
        </authorList>
    </citation>
    <scope>NUCLEOTIDE SEQUENCE [LARGE SCALE GENOMIC DNA]</scope>
    <source>
        <strain evidence="2">TYRC17</strain>
    </source>
</reference>
<protein>
    <submittedName>
        <fullName evidence="1">Uncharacterized protein</fullName>
    </submittedName>
</protein>
<dbReference type="Proteomes" id="UP000289555">
    <property type="component" value="Chromosome"/>
</dbReference>
<organism evidence="1 2">
    <name type="scientific">Vreelandella olivaria</name>
    <dbReference type="NCBI Taxonomy" id="390919"/>
    <lineage>
        <taxon>Bacteria</taxon>
        <taxon>Pseudomonadati</taxon>
        <taxon>Pseudomonadota</taxon>
        <taxon>Gammaproteobacteria</taxon>
        <taxon>Oceanospirillales</taxon>
        <taxon>Halomonadaceae</taxon>
        <taxon>Vreelandella</taxon>
    </lineage>
</organism>
<evidence type="ECO:0000313" key="1">
    <source>
        <dbReference type="EMBL" id="BBI48438.1"/>
    </source>
</evidence>
<sequence>MVEGIQNLTRWRLPYVWMPADMGQHFFQASNAVGLAHQPGVQVQGKQAATLFAGLFQQKIKASFTWVTQESSECRFWLITN</sequence>
<proteinExistence type="predicted"/>
<accession>A0ABM7GD49</accession>